<feature type="transmembrane region" description="Helical" evidence="10">
    <location>
        <begin position="184"/>
        <end position="204"/>
    </location>
</feature>
<dbReference type="OrthoDB" id="3375053at2"/>
<keyword evidence="5" id="KW-0028">Amino-acid biosynthesis</keyword>
<dbReference type="GO" id="GO:0000103">
    <property type="term" value="P:sulfate assimilation"/>
    <property type="evidence" value="ECO:0007669"/>
    <property type="project" value="TreeGrafter"/>
</dbReference>
<evidence type="ECO:0000256" key="5">
    <source>
        <dbReference type="ARBA" id="ARBA00022605"/>
    </source>
</evidence>
<keyword evidence="6 10" id="KW-0812">Transmembrane</keyword>
<dbReference type="GO" id="GO:0009675">
    <property type="term" value="F:high-affinity sulfate:proton symporter activity"/>
    <property type="evidence" value="ECO:0007669"/>
    <property type="project" value="TreeGrafter"/>
</dbReference>
<dbReference type="PANTHER" id="PTHR37468:SF1">
    <property type="entry name" value="SULFATE TRANSPORTER CYSZ"/>
    <property type="match status" value="1"/>
</dbReference>
<dbReference type="InterPro" id="IPR050480">
    <property type="entry name" value="CysZ-like"/>
</dbReference>
<evidence type="ECO:0000256" key="4">
    <source>
        <dbReference type="ARBA" id="ARBA00022519"/>
    </source>
</evidence>
<sequence length="274" mass="28709">MSTRTITPSPVSGVANSVGQFVFGVGLWLRGFVIYVRNPRLMLLGLLPAAVTGALFLAALVALAVASPQLADALTPFADEWTGWLQTLVRASVILALLGITALVGVLVFTGVTLAIGEPFYERISEWVEDRCGGVVNPAEVSWLRSLRWSISDSIRTDVLSAAVGVPLFIAGFLPVVGQTVVPALGAALGGWLLALKLTAGPFGRRGRRLADRRQALRGVRMATLGFGVTAFLAFLVPLGAILFTPAAVAGATLLTRHALGEPTDELGEPADEG</sequence>
<keyword evidence="8" id="KW-0764">Sulfate transport</keyword>
<evidence type="ECO:0000313" key="11">
    <source>
        <dbReference type="EMBL" id="REF35796.1"/>
    </source>
</evidence>
<evidence type="ECO:0000256" key="10">
    <source>
        <dbReference type="SAM" id="Phobius"/>
    </source>
</evidence>
<evidence type="ECO:0000256" key="8">
    <source>
        <dbReference type="ARBA" id="ARBA00023032"/>
    </source>
</evidence>
<name>A0A3D9V326_THECX</name>
<dbReference type="EMBL" id="QTUC01000001">
    <property type="protein sequence ID" value="REF35796.1"/>
    <property type="molecule type" value="Genomic_DNA"/>
</dbReference>
<dbReference type="InterPro" id="IPR059112">
    <property type="entry name" value="CysZ/EI24"/>
</dbReference>
<dbReference type="GO" id="GO:0019344">
    <property type="term" value="P:cysteine biosynthetic process"/>
    <property type="evidence" value="ECO:0007669"/>
    <property type="project" value="TreeGrafter"/>
</dbReference>
<gene>
    <name evidence="11" type="ORF">DFJ64_1188</name>
</gene>
<evidence type="ECO:0000256" key="6">
    <source>
        <dbReference type="ARBA" id="ARBA00022692"/>
    </source>
</evidence>
<dbReference type="AlphaFoldDB" id="A0A3D9V326"/>
<feature type="transmembrane region" description="Helical" evidence="10">
    <location>
        <begin position="43"/>
        <end position="67"/>
    </location>
</feature>
<comment type="subcellular location">
    <subcellularLocation>
        <location evidence="1">Membrane</location>
        <topology evidence="1">Multi-pass membrane protein</topology>
    </subcellularLocation>
</comment>
<reference evidence="11 12" key="1">
    <citation type="submission" date="2018-08" db="EMBL/GenBank/DDBJ databases">
        <title>Sequencing the genomes of 1000 actinobacteria strains.</title>
        <authorList>
            <person name="Klenk H.-P."/>
        </authorList>
    </citation>
    <scope>NUCLEOTIDE SEQUENCE [LARGE SCALE GENOMIC DNA]</scope>
    <source>
        <strain evidence="11 12">DSM 22891</strain>
    </source>
</reference>
<evidence type="ECO:0000256" key="1">
    <source>
        <dbReference type="ARBA" id="ARBA00004141"/>
    </source>
</evidence>
<comment type="caution">
    <text evidence="11">The sequence shown here is derived from an EMBL/GenBank/DDBJ whole genome shotgun (WGS) entry which is preliminary data.</text>
</comment>
<dbReference type="GO" id="GO:0005886">
    <property type="term" value="C:plasma membrane"/>
    <property type="evidence" value="ECO:0007669"/>
    <property type="project" value="TreeGrafter"/>
</dbReference>
<keyword evidence="3" id="KW-1003">Cell membrane</keyword>
<feature type="transmembrane region" description="Helical" evidence="10">
    <location>
        <begin position="225"/>
        <end position="249"/>
    </location>
</feature>
<dbReference type="PANTHER" id="PTHR37468">
    <property type="entry name" value="SULFATE TRANSPORTER CYSZ"/>
    <property type="match status" value="1"/>
</dbReference>
<dbReference type="Proteomes" id="UP000256485">
    <property type="component" value="Unassembled WGS sequence"/>
</dbReference>
<keyword evidence="2" id="KW-0813">Transport</keyword>
<accession>A0A3D9V326</accession>
<evidence type="ECO:0000256" key="7">
    <source>
        <dbReference type="ARBA" id="ARBA00022989"/>
    </source>
</evidence>
<feature type="transmembrane region" description="Helical" evidence="10">
    <location>
        <begin position="87"/>
        <end position="116"/>
    </location>
</feature>
<keyword evidence="12" id="KW-1185">Reference proteome</keyword>
<feature type="transmembrane region" description="Helical" evidence="10">
    <location>
        <begin position="18"/>
        <end position="36"/>
    </location>
</feature>
<organism evidence="11 12">
    <name type="scientific">Thermasporomyces composti</name>
    <dbReference type="NCBI Taxonomy" id="696763"/>
    <lineage>
        <taxon>Bacteria</taxon>
        <taxon>Bacillati</taxon>
        <taxon>Actinomycetota</taxon>
        <taxon>Actinomycetes</taxon>
        <taxon>Propionibacteriales</taxon>
        <taxon>Nocardioidaceae</taxon>
        <taxon>Thermasporomyces</taxon>
    </lineage>
</organism>
<protein>
    <submittedName>
        <fullName evidence="11">CysZ protein</fullName>
    </submittedName>
</protein>
<proteinExistence type="predicted"/>
<evidence type="ECO:0000313" key="12">
    <source>
        <dbReference type="Proteomes" id="UP000256485"/>
    </source>
</evidence>
<dbReference type="Pfam" id="PF07264">
    <property type="entry name" value="EI24"/>
    <property type="match status" value="1"/>
</dbReference>
<keyword evidence="4" id="KW-0997">Cell inner membrane</keyword>
<keyword evidence="9 10" id="KW-0472">Membrane</keyword>
<dbReference type="RefSeq" id="WP_115849525.1">
    <property type="nucleotide sequence ID" value="NZ_QTUC01000001.1"/>
</dbReference>
<evidence type="ECO:0000256" key="3">
    <source>
        <dbReference type="ARBA" id="ARBA00022475"/>
    </source>
</evidence>
<evidence type="ECO:0000256" key="2">
    <source>
        <dbReference type="ARBA" id="ARBA00022448"/>
    </source>
</evidence>
<keyword evidence="7 10" id="KW-1133">Transmembrane helix</keyword>
<feature type="transmembrane region" description="Helical" evidence="10">
    <location>
        <begin position="159"/>
        <end position="178"/>
    </location>
</feature>
<evidence type="ECO:0000256" key="9">
    <source>
        <dbReference type="ARBA" id="ARBA00023136"/>
    </source>
</evidence>